<name>A0A4Y2T3C4_ARAVE</name>
<reference evidence="1 2" key="1">
    <citation type="journal article" date="2019" name="Sci. Rep.">
        <title>Orb-weaving spider Araneus ventricosus genome elucidates the spidroin gene catalogue.</title>
        <authorList>
            <person name="Kono N."/>
            <person name="Nakamura H."/>
            <person name="Ohtoshi R."/>
            <person name="Moran D.A.P."/>
            <person name="Shinohara A."/>
            <person name="Yoshida Y."/>
            <person name="Fujiwara M."/>
            <person name="Mori M."/>
            <person name="Tomita M."/>
            <person name="Arakawa K."/>
        </authorList>
    </citation>
    <scope>NUCLEOTIDE SEQUENCE [LARGE SCALE GENOMIC DNA]</scope>
</reference>
<keyword evidence="2" id="KW-1185">Reference proteome</keyword>
<proteinExistence type="predicted"/>
<dbReference type="Proteomes" id="UP000499080">
    <property type="component" value="Unassembled WGS sequence"/>
</dbReference>
<dbReference type="EMBL" id="BGPR01025634">
    <property type="protein sequence ID" value="GBN94711.1"/>
    <property type="molecule type" value="Genomic_DNA"/>
</dbReference>
<dbReference type="AlphaFoldDB" id="A0A4Y2T3C4"/>
<evidence type="ECO:0000313" key="2">
    <source>
        <dbReference type="Proteomes" id="UP000499080"/>
    </source>
</evidence>
<accession>A0A4Y2T3C4</accession>
<comment type="caution">
    <text evidence="1">The sequence shown here is derived from an EMBL/GenBank/DDBJ whole genome shotgun (WGS) entry which is preliminary data.</text>
</comment>
<organism evidence="1 2">
    <name type="scientific">Araneus ventricosus</name>
    <name type="common">Orbweaver spider</name>
    <name type="synonym">Epeira ventricosa</name>
    <dbReference type="NCBI Taxonomy" id="182803"/>
    <lineage>
        <taxon>Eukaryota</taxon>
        <taxon>Metazoa</taxon>
        <taxon>Ecdysozoa</taxon>
        <taxon>Arthropoda</taxon>
        <taxon>Chelicerata</taxon>
        <taxon>Arachnida</taxon>
        <taxon>Araneae</taxon>
        <taxon>Araneomorphae</taxon>
        <taxon>Entelegynae</taxon>
        <taxon>Araneoidea</taxon>
        <taxon>Araneidae</taxon>
        <taxon>Araneus</taxon>
    </lineage>
</organism>
<protein>
    <submittedName>
        <fullName evidence="1">Uncharacterized protein</fullName>
    </submittedName>
</protein>
<evidence type="ECO:0000313" key="1">
    <source>
        <dbReference type="EMBL" id="GBN94711.1"/>
    </source>
</evidence>
<sequence>MRCEPLLFPRLGSKFDADRQLWCKDHIPNFFALARCVFELSHLHTNKQASSRLFADLAQNMNISIVAAEDLIVAIKKKYNDKKDNCWKTCRYFQDIKHLDKIKKKHKLLNKTRKGGVLLSKFRTNMLPTNKLQHRFYIVSSN</sequence>
<gene>
    <name evidence="1" type="ORF">AVEN_210373_1</name>
</gene>